<accession>A0A495QV75</accession>
<dbReference type="InterPro" id="IPR013767">
    <property type="entry name" value="PAS_fold"/>
</dbReference>
<dbReference type="RefSeq" id="WP_121303972.1">
    <property type="nucleotide sequence ID" value="NZ_RBWW01000002.1"/>
</dbReference>
<evidence type="ECO:0000313" key="4">
    <source>
        <dbReference type="Proteomes" id="UP000268233"/>
    </source>
</evidence>
<dbReference type="InterPro" id="IPR035965">
    <property type="entry name" value="PAS-like_dom_sf"/>
</dbReference>
<dbReference type="InterPro" id="IPR052155">
    <property type="entry name" value="Biofilm_reg_signaling"/>
</dbReference>
<dbReference type="PROSITE" id="PS50113">
    <property type="entry name" value="PAC"/>
    <property type="match status" value="1"/>
</dbReference>
<dbReference type="PANTHER" id="PTHR44757:SF2">
    <property type="entry name" value="BIOFILM ARCHITECTURE MAINTENANCE PROTEIN MBAA"/>
    <property type="match status" value="1"/>
</dbReference>
<dbReference type="AlphaFoldDB" id="A0A495QV75"/>
<dbReference type="InterPro" id="IPR000700">
    <property type="entry name" value="PAS-assoc_C"/>
</dbReference>
<dbReference type="PANTHER" id="PTHR44757">
    <property type="entry name" value="DIGUANYLATE CYCLASE DGCP"/>
    <property type="match status" value="1"/>
</dbReference>
<dbReference type="EMBL" id="RBWW01000002">
    <property type="protein sequence ID" value="RKS77993.1"/>
    <property type="molecule type" value="Genomic_DNA"/>
</dbReference>
<dbReference type="Gene3D" id="3.30.450.40">
    <property type="match status" value="1"/>
</dbReference>
<gene>
    <name evidence="3" type="ORF">BDK61_3625</name>
</gene>
<dbReference type="SMART" id="SM00065">
    <property type="entry name" value="GAF"/>
    <property type="match status" value="1"/>
</dbReference>
<protein>
    <submittedName>
        <fullName evidence="3">PAS domain S-box-containing protein</fullName>
    </submittedName>
</protein>
<dbReference type="Proteomes" id="UP000268233">
    <property type="component" value="Unassembled WGS sequence"/>
</dbReference>
<dbReference type="PROSITE" id="PS50112">
    <property type="entry name" value="PAS"/>
    <property type="match status" value="2"/>
</dbReference>
<reference evidence="3 4" key="1">
    <citation type="submission" date="2018-10" db="EMBL/GenBank/DDBJ databases">
        <title>Genomic Encyclopedia of Archaeal and Bacterial Type Strains, Phase II (KMG-II): from individual species to whole genera.</title>
        <authorList>
            <person name="Goeker M."/>
        </authorList>
    </citation>
    <scope>NUCLEOTIDE SEQUENCE [LARGE SCALE GENOMIC DNA]</scope>
    <source>
        <strain evidence="3 4">DSM 11927</strain>
    </source>
</reference>
<dbReference type="SUPFAM" id="SSF55781">
    <property type="entry name" value="GAF domain-like"/>
    <property type="match status" value="1"/>
</dbReference>
<dbReference type="InterPro" id="IPR003018">
    <property type="entry name" value="GAF"/>
</dbReference>
<feature type="domain" description="PAS" evidence="1">
    <location>
        <begin position="19"/>
        <end position="48"/>
    </location>
</feature>
<evidence type="ECO:0000259" key="1">
    <source>
        <dbReference type="PROSITE" id="PS50112"/>
    </source>
</evidence>
<dbReference type="SMART" id="SM00091">
    <property type="entry name" value="PAS"/>
    <property type="match status" value="2"/>
</dbReference>
<organism evidence="3 4">
    <name type="scientific">Haloarcula quadrata</name>
    <dbReference type="NCBI Taxonomy" id="182779"/>
    <lineage>
        <taxon>Archaea</taxon>
        <taxon>Methanobacteriati</taxon>
        <taxon>Methanobacteriota</taxon>
        <taxon>Stenosarchaea group</taxon>
        <taxon>Halobacteria</taxon>
        <taxon>Halobacteriales</taxon>
        <taxon>Haloarculaceae</taxon>
        <taxon>Haloarcula</taxon>
    </lineage>
</organism>
<feature type="domain" description="PAS" evidence="1">
    <location>
        <begin position="291"/>
        <end position="331"/>
    </location>
</feature>
<dbReference type="NCBIfam" id="TIGR00229">
    <property type="entry name" value="sensory_box"/>
    <property type="match status" value="2"/>
</dbReference>
<dbReference type="CDD" id="cd00130">
    <property type="entry name" value="PAS"/>
    <property type="match status" value="2"/>
</dbReference>
<name>A0A495QV75_9EURY</name>
<dbReference type="InterPro" id="IPR000014">
    <property type="entry name" value="PAS"/>
</dbReference>
<evidence type="ECO:0000259" key="2">
    <source>
        <dbReference type="PROSITE" id="PS50113"/>
    </source>
</evidence>
<dbReference type="GO" id="GO:0006355">
    <property type="term" value="P:regulation of DNA-templated transcription"/>
    <property type="evidence" value="ECO:0007669"/>
    <property type="project" value="InterPro"/>
</dbReference>
<evidence type="ECO:0000313" key="3">
    <source>
        <dbReference type="EMBL" id="RKS77993.1"/>
    </source>
</evidence>
<feature type="domain" description="PAC" evidence="2">
    <location>
        <begin position="364"/>
        <end position="414"/>
    </location>
</feature>
<dbReference type="Pfam" id="PF13185">
    <property type="entry name" value="GAF_2"/>
    <property type="match status" value="1"/>
</dbReference>
<comment type="caution">
    <text evidence="3">The sequence shown here is derived from an EMBL/GenBank/DDBJ whole genome shotgun (WGS) entry which is preliminary data.</text>
</comment>
<dbReference type="SUPFAM" id="SSF55785">
    <property type="entry name" value="PYP-like sensor domain (PAS domain)"/>
    <property type="match status" value="2"/>
</dbReference>
<proteinExistence type="predicted"/>
<dbReference type="InterPro" id="IPR029016">
    <property type="entry name" value="GAF-like_dom_sf"/>
</dbReference>
<dbReference type="Gene3D" id="3.30.450.20">
    <property type="entry name" value="PAS domain"/>
    <property type="match status" value="2"/>
</dbReference>
<dbReference type="Pfam" id="PF13426">
    <property type="entry name" value="PAS_9"/>
    <property type="match status" value="1"/>
</dbReference>
<dbReference type="Pfam" id="PF00989">
    <property type="entry name" value="PAS"/>
    <property type="match status" value="1"/>
</dbReference>
<keyword evidence="4" id="KW-1185">Reference proteome</keyword>
<sequence>MNGSARGGLCPDPDDDEGLIVSDSDGMIVDVTEPLPRVTGYSKSELLGMETAALFWLRDGDNYSGHTRAPVSETEGRSHGLLECADGSRITVEQRSYTVRPEAETHVCTTVLFPGDGEAAASATSRDEPPMSTVDALSRLQRTAMDDDSVEDTVERLLALGCEYLGASAGAVARVDDDTYVVEHTTGETDVYEQGRAVPFEETIIDEHVTGGASERRAFTVAKGQRESPDSDVRGATMCVPVIVGDDNYGVVEFTGPATRERPFGQREREFVELLAQWLGNELGRRRRVEDLERYESIVEAVDDPMYALDTDGCFTFVNDAAKREFGYGEEIIGEHVSIGMEAADIERIQGQIKKLLGTDERSATAEFELQVEDGERRIVENRLALIGDDEFRGTAGVLRDVTARQERKRELEQYETVAQTASEAQLNPANFGVSAFNCLLHVVNAGYERYLPELAEPVTRSDGGAVRALD</sequence>